<name>A0A1W1XXX2_9NEIS</name>
<dbReference type="RefSeq" id="WP_084092372.1">
    <property type="nucleotide sequence ID" value="NZ_FWXD01000025.1"/>
</dbReference>
<dbReference type="AlphaFoldDB" id="A0A1W1XXX2"/>
<evidence type="ECO:0000313" key="3">
    <source>
        <dbReference type="Proteomes" id="UP000192761"/>
    </source>
</evidence>
<accession>A0A1W1XXX2</accession>
<gene>
    <name evidence="2" type="ORF">SAMN02745857_03419</name>
</gene>
<organism evidence="2 3">
    <name type="scientific">Andreprevotia lacus DSM 23236</name>
    <dbReference type="NCBI Taxonomy" id="1121001"/>
    <lineage>
        <taxon>Bacteria</taxon>
        <taxon>Pseudomonadati</taxon>
        <taxon>Pseudomonadota</taxon>
        <taxon>Betaproteobacteria</taxon>
        <taxon>Neisseriales</taxon>
        <taxon>Chitinibacteraceae</taxon>
        <taxon>Andreprevotia</taxon>
    </lineage>
</organism>
<evidence type="ECO:0000313" key="2">
    <source>
        <dbReference type="EMBL" id="SMC28800.1"/>
    </source>
</evidence>
<dbReference type="InterPro" id="IPR032710">
    <property type="entry name" value="NTF2-like_dom_sf"/>
</dbReference>
<dbReference type="OrthoDB" id="121974at2"/>
<dbReference type="EMBL" id="FWXD01000025">
    <property type="protein sequence ID" value="SMC28800.1"/>
    <property type="molecule type" value="Genomic_DNA"/>
</dbReference>
<dbReference type="InterPro" id="IPR027843">
    <property type="entry name" value="DUF4440"/>
</dbReference>
<dbReference type="Gene3D" id="3.10.450.50">
    <property type="match status" value="1"/>
</dbReference>
<reference evidence="2 3" key="1">
    <citation type="submission" date="2017-04" db="EMBL/GenBank/DDBJ databases">
        <authorList>
            <person name="Afonso C.L."/>
            <person name="Miller P.J."/>
            <person name="Scott M.A."/>
            <person name="Spackman E."/>
            <person name="Goraichik I."/>
            <person name="Dimitrov K.M."/>
            <person name="Suarez D.L."/>
            <person name="Swayne D.E."/>
        </authorList>
    </citation>
    <scope>NUCLEOTIDE SEQUENCE [LARGE SCALE GENOMIC DNA]</scope>
    <source>
        <strain evidence="2 3">DSM 23236</strain>
    </source>
</reference>
<evidence type="ECO:0000259" key="1">
    <source>
        <dbReference type="Pfam" id="PF14534"/>
    </source>
</evidence>
<protein>
    <recommendedName>
        <fullName evidence="1">DUF4440 domain-containing protein</fullName>
    </recommendedName>
</protein>
<dbReference type="Proteomes" id="UP000192761">
    <property type="component" value="Unassembled WGS sequence"/>
</dbReference>
<keyword evidence="3" id="KW-1185">Reference proteome</keyword>
<dbReference type="SUPFAM" id="SSF54427">
    <property type="entry name" value="NTF2-like"/>
    <property type="match status" value="1"/>
</dbReference>
<proteinExistence type="predicted"/>
<dbReference type="STRING" id="1121001.SAMN02745857_03419"/>
<sequence>MTTHELKDVLKALEVALHQPERRGDAHFAGKLLHDDFVEFGSSGQAYDKARIMDYLVREEPAAPIRVWSQDYQLQVQNGQLCLLLYKSAHIGAEGSLSGHALRSSVWLQTGEGWQMIFHQGTPMAPFDVALVNESQLGVEP</sequence>
<feature type="domain" description="DUF4440" evidence="1">
    <location>
        <begin position="10"/>
        <end position="116"/>
    </location>
</feature>
<dbReference type="Pfam" id="PF14534">
    <property type="entry name" value="DUF4440"/>
    <property type="match status" value="1"/>
</dbReference>